<evidence type="ECO:0000256" key="6">
    <source>
        <dbReference type="ARBA" id="ARBA00022777"/>
    </source>
</evidence>
<comment type="similarity">
    <text evidence="3 12">Belongs to the hexokinase family.</text>
</comment>
<dbReference type="Gene3D" id="3.40.367.20">
    <property type="match status" value="1"/>
</dbReference>
<dbReference type="InterPro" id="IPR043129">
    <property type="entry name" value="ATPase_NBD"/>
</dbReference>
<evidence type="ECO:0000256" key="4">
    <source>
        <dbReference type="ARBA" id="ARBA00022679"/>
    </source>
</evidence>
<dbReference type="Gene3D" id="3.30.420.40">
    <property type="match status" value="1"/>
</dbReference>
<dbReference type="GO" id="GO:0006096">
    <property type="term" value="P:glycolytic process"/>
    <property type="evidence" value="ECO:0007669"/>
    <property type="project" value="UniProtKB-KW"/>
</dbReference>
<dbReference type="OrthoDB" id="419537at2759"/>
<evidence type="ECO:0000256" key="1">
    <source>
        <dbReference type="ARBA" id="ARBA00004888"/>
    </source>
</evidence>
<keyword evidence="6 12" id="KW-0418">Kinase</keyword>
<dbReference type="FunFam" id="3.40.367.20:FF:000020">
    <property type="entry name" value="Hexokinase-1"/>
    <property type="match status" value="1"/>
</dbReference>
<dbReference type="GO" id="GO:0005524">
    <property type="term" value="F:ATP binding"/>
    <property type="evidence" value="ECO:0007669"/>
    <property type="project" value="UniProtKB-UniRule"/>
</dbReference>
<keyword evidence="16" id="KW-1185">Reference proteome</keyword>
<evidence type="ECO:0000256" key="9">
    <source>
        <dbReference type="ARBA" id="ARBA00044613"/>
    </source>
</evidence>
<dbReference type="FunFam" id="3.30.420.40:FF:000095">
    <property type="entry name" value="Phosphotransferase"/>
    <property type="match status" value="1"/>
</dbReference>
<dbReference type="GO" id="GO:0004340">
    <property type="term" value="F:glucokinase activity"/>
    <property type="evidence" value="ECO:0007669"/>
    <property type="project" value="TreeGrafter"/>
</dbReference>
<evidence type="ECO:0000256" key="11">
    <source>
        <dbReference type="ARBA" id="ARBA00048160"/>
    </source>
</evidence>
<dbReference type="GO" id="GO:0005829">
    <property type="term" value="C:cytosol"/>
    <property type="evidence" value="ECO:0007669"/>
    <property type="project" value="TreeGrafter"/>
</dbReference>
<dbReference type="GO" id="GO:0001678">
    <property type="term" value="P:intracellular glucose homeostasis"/>
    <property type="evidence" value="ECO:0007669"/>
    <property type="project" value="InterPro"/>
</dbReference>
<dbReference type="InterPro" id="IPR022672">
    <property type="entry name" value="Hexokinase_N"/>
</dbReference>
<dbReference type="GO" id="GO:0005536">
    <property type="term" value="F:D-glucose binding"/>
    <property type="evidence" value="ECO:0007669"/>
    <property type="project" value="InterPro"/>
</dbReference>
<dbReference type="PANTHER" id="PTHR19443">
    <property type="entry name" value="HEXOKINASE"/>
    <property type="match status" value="1"/>
</dbReference>
<feature type="domain" description="Hexokinase N-terminal" evidence="13">
    <location>
        <begin position="28"/>
        <end position="220"/>
    </location>
</feature>
<comment type="pathway">
    <text evidence="1">Carbohydrate degradation; glycolysis; D-glyceraldehyde 3-phosphate and glycerone phosphate from D-glucose: step 1/4.</text>
</comment>
<dbReference type="GO" id="GO:0006006">
    <property type="term" value="P:glucose metabolic process"/>
    <property type="evidence" value="ECO:0007669"/>
    <property type="project" value="TreeGrafter"/>
</dbReference>
<reference evidence="15" key="1">
    <citation type="submission" date="2022-01" db="EMBL/GenBank/DDBJ databases">
        <authorList>
            <person name="King R."/>
        </authorList>
    </citation>
    <scope>NUCLEOTIDE SEQUENCE</scope>
</reference>
<name>A0A9N9MU83_9CUCU</name>
<dbReference type="EC" id="2.7.1.-" evidence="12"/>
<dbReference type="GO" id="GO:0008865">
    <property type="term" value="F:fructokinase activity"/>
    <property type="evidence" value="ECO:0007669"/>
    <property type="project" value="TreeGrafter"/>
</dbReference>
<keyword evidence="5 12" id="KW-0547">Nucleotide-binding</keyword>
<dbReference type="SUPFAM" id="SSF53067">
    <property type="entry name" value="Actin-like ATPase domain"/>
    <property type="match status" value="2"/>
</dbReference>
<sequence>MACRNKICNPPQNGKAEDLLDPWVEPDIKQAMKDMILDNDTLKKEMKLFMENVDRGLKRDTHDAAVIKCFPTFIQDLPDGTEKGKYFALDLGGTNFRVLLINLEEDKCESNIFVIPDEILVGTGTMLFDCIAQCLAEFANAHNVQDDNLPLGFCFSFPCEQNGLTSAILKRWTKGFNCEDVVDSDVGKWLMDALERRDDIKIDVCAIINDTAGTLMACAWKNPTCRIGYIIGTGSNACYVEKLSNVEMYDGPDEGSGRMIINLEMGAFGEDGAIDFLRTEEDKINDMDSLHVGKQIHEKCVSGMYLGEIVRLRTLKLIKGTKKTGLKAIGNILKSTLIFDSGDASAFKKKDVFTSEMISEIESDPVGTFSKTKKILHELGVKNPSVQDMYNFRYICQTVSRRSAHLVSTSICALIEKMGEPHVVVAIDGSVYKHHPHFDRVMREKIKELIAPGFTFDLMLSEDGSGRGAALVAAVAARKKREEVV</sequence>
<evidence type="ECO:0000256" key="3">
    <source>
        <dbReference type="ARBA" id="ARBA00009225"/>
    </source>
</evidence>
<dbReference type="Pfam" id="PF03727">
    <property type="entry name" value="Hexokinase_2"/>
    <property type="match status" value="1"/>
</dbReference>
<comment type="catalytic activity">
    <reaction evidence="10">
        <text>D-fructose + ATP = D-fructose 6-phosphate + ADP + H(+)</text>
        <dbReference type="Rhea" id="RHEA:16125"/>
        <dbReference type="ChEBI" id="CHEBI:15378"/>
        <dbReference type="ChEBI" id="CHEBI:30616"/>
        <dbReference type="ChEBI" id="CHEBI:37721"/>
        <dbReference type="ChEBI" id="CHEBI:61527"/>
        <dbReference type="ChEBI" id="CHEBI:456216"/>
        <dbReference type="EC" id="2.7.1.1"/>
    </reaction>
    <physiologicalReaction direction="left-to-right" evidence="10">
        <dbReference type="Rhea" id="RHEA:16126"/>
    </physiologicalReaction>
</comment>
<dbReference type="AlphaFoldDB" id="A0A9N9MU83"/>
<evidence type="ECO:0000256" key="12">
    <source>
        <dbReference type="RuleBase" id="RU362007"/>
    </source>
</evidence>
<dbReference type="CDD" id="cd24019">
    <property type="entry name" value="ASKHA_NBD_HK_meta"/>
    <property type="match status" value="1"/>
</dbReference>
<comment type="catalytic activity">
    <reaction evidence="11">
        <text>D-glucose + ATP = D-glucose 6-phosphate + ADP + H(+)</text>
        <dbReference type="Rhea" id="RHEA:17825"/>
        <dbReference type="ChEBI" id="CHEBI:4167"/>
        <dbReference type="ChEBI" id="CHEBI:15378"/>
        <dbReference type="ChEBI" id="CHEBI:30616"/>
        <dbReference type="ChEBI" id="CHEBI:61548"/>
        <dbReference type="ChEBI" id="CHEBI:456216"/>
        <dbReference type="EC" id="2.7.1.1"/>
    </reaction>
    <physiologicalReaction direction="left-to-right" evidence="11">
        <dbReference type="Rhea" id="RHEA:17826"/>
    </physiologicalReaction>
</comment>
<dbReference type="GO" id="GO:0005739">
    <property type="term" value="C:mitochondrion"/>
    <property type="evidence" value="ECO:0007669"/>
    <property type="project" value="TreeGrafter"/>
</dbReference>
<dbReference type="InterPro" id="IPR001312">
    <property type="entry name" value="Hexokinase"/>
</dbReference>
<comment type="catalytic activity">
    <reaction evidence="9">
        <text>a D-hexose + ATP = a D-hexose 6-phosphate + ADP + H(+)</text>
        <dbReference type="Rhea" id="RHEA:22740"/>
        <dbReference type="ChEBI" id="CHEBI:4194"/>
        <dbReference type="ChEBI" id="CHEBI:15378"/>
        <dbReference type="ChEBI" id="CHEBI:30616"/>
        <dbReference type="ChEBI" id="CHEBI:229467"/>
        <dbReference type="ChEBI" id="CHEBI:456216"/>
        <dbReference type="EC" id="2.7.1.1"/>
    </reaction>
    <physiologicalReaction direction="left-to-right" evidence="9">
        <dbReference type="Rhea" id="RHEA:22741"/>
    </physiologicalReaction>
</comment>
<keyword evidence="7 12" id="KW-0067">ATP-binding</keyword>
<feature type="domain" description="Hexokinase C-terminal" evidence="14">
    <location>
        <begin position="226"/>
        <end position="475"/>
    </location>
</feature>
<keyword evidence="8 12" id="KW-0324">Glycolysis</keyword>
<evidence type="ECO:0000256" key="10">
    <source>
        <dbReference type="ARBA" id="ARBA00047905"/>
    </source>
</evidence>
<dbReference type="EMBL" id="OU892281">
    <property type="protein sequence ID" value="CAG9769173.1"/>
    <property type="molecule type" value="Genomic_DNA"/>
</dbReference>
<organism evidence="15 16">
    <name type="scientific">Ceutorhynchus assimilis</name>
    <name type="common">cabbage seed weevil</name>
    <dbReference type="NCBI Taxonomy" id="467358"/>
    <lineage>
        <taxon>Eukaryota</taxon>
        <taxon>Metazoa</taxon>
        <taxon>Ecdysozoa</taxon>
        <taxon>Arthropoda</taxon>
        <taxon>Hexapoda</taxon>
        <taxon>Insecta</taxon>
        <taxon>Pterygota</taxon>
        <taxon>Neoptera</taxon>
        <taxon>Endopterygota</taxon>
        <taxon>Coleoptera</taxon>
        <taxon>Polyphaga</taxon>
        <taxon>Cucujiformia</taxon>
        <taxon>Curculionidae</taxon>
        <taxon>Ceutorhynchinae</taxon>
        <taxon>Ceutorhynchus</taxon>
    </lineage>
</organism>
<dbReference type="PANTHER" id="PTHR19443:SF16">
    <property type="entry name" value="HEXOKINASE TYPE 1-RELATED"/>
    <property type="match status" value="1"/>
</dbReference>
<accession>A0A9N9MU83</accession>
<evidence type="ECO:0000256" key="2">
    <source>
        <dbReference type="ARBA" id="ARBA00005028"/>
    </source>
</evidence>
<dbReference type="Pfam" id="PF00349">
    <property type="entry name" value="Hexokinase_1"/>
    <property type="match status" value="1"/>
</dbReference>
<evidence type="ECO:0000259" key="14">
    <source>
        <dbReference type="Pfam" id="PF03727"/>
    </source>
</evidence>
<dbReference type="InterPro" id="IPR022673">
    <property type="entry name" value="Hexokinase_C"/>
</dbReference>
<comment type="pathway">
    <text evidence="2">Carbohydrate metabolism; hexose metabolism.</text>
</comment>
<gene>
    <name evidence="15" type="ORF">CEUTPL_LOCUS9689</name>
</gene>
<protein>
    <recommendedName>
        <fullName evidence="12">Phosphotransferase</fullName>
        <ecNumber evidence="12">2.7.1.-</ecNumber>
    </recommendedName>
</protein>
<dbReference type="PRINTS" id="PR00475">
    <property type="entry name" value="HEXOKINASE"/>
</dbReference>
<keyword evidence="4 12" id="KW-0808">Transferase</keyword>
<evidence type="ECO:0000259" key="13">
    <source>
        <dbReference type="Pfam" id="PF00349"/>
    </source>
</evidence>
<evidence type="ECO:0000256" key="8">
    <source>
        <dbReference type="ARBA" id="ARBA00023152"/>
    </source>
</evidence>
<evidence type="ECO:0000256" key="7">
    <source>
        <dbReference type="ARBA" id="ARBA00022840"/>
    </source>
</evidence>
<evidence type="ECO:0000313" key="15">
    <source>
        <dbReference type="EMBL" id="CAG9769173.1"/>
    </source>
</evidence>
<evidence type="ECO:0000313" key="16">
    <source>
        <dbReference type="Proteomes" id="UP001152799"/>
    </source>
</evidence>
<evidence type="ECO:0000256" key="5">
    <source>
        <dbReference type="ARBA" id="ARBA00022741"/>
    </source>
</evidence>
<dbReference type="Proteomes" id="UP001152799">
    <property type="component" value="Chromosome 5"/>
</dbReference>
<proteinExistence type="inferred from homology"/>